<dbReference type="AlphaFoldDB" id="A0A8B2NC22"/>
<dbReference type="EMBL" id="QHHQ01000041">
    <property type="protein sequence ID" value="RAH95185.1"/>
    <property type="molecule type" value="Genomic_DNA"/>
</dbReference>
<comment type="caution">
    <text evidence="2">The sequence shown here is derived from an EMBL/GenBank/DDBJ whole genome shotgun (WGS) entry which is preliminary data.</text>
</comment>
<proteinExistence type="predicted"/>
<reference evidence="2 3" key="1">
    <citation type="submission" date="2018-05" db="EMBL/GenBank/DDBJ databases">
        <title>Acuticoccus sediminis sp. nov., isolated from deep-sea sediment of Indian Ocean.</title>
        <authorList>
            <person name="Liu X."/>
            <person name="Lai Q."/>
            <person name="Du Y."/>
            <person name="Sun F."/>
            <person name="Zhang X."/>
            <person name="Wang S."/>
            <person name="Shao Z."/>
        </authorList>
    </citation>
    <scope>NUCLEOTIDE SEQUENCE [LARGE SCALE GENOMIC DNA]</scope>
    <source>
        <strain evidence="2 3">PTG4-2</strain>
    </source>
</reference>
<organism evidence="2 3">
    <name type="scientific">Acuticoccus sediminis</name>
    <dbReference type="NCBI Taxonomy" id="2184697"/>
    <lineage>
        <taxon>Bacteria</taxon>
        <taxon>Pseudomonadati</taxon>
        <taxon>Pseudomonadota</taxon>
        <taxon>Alphaproteobacteria</taxon>
        <taxon>Hyphomicrobiales</taxon>
        <taxon>Amorphaceae</taxon>
        <taxon>Acuticoccus</taxon>
    </lineage>
</organism>
<evidence type="ECO:0000256" key="1">
    <source>
        <dbReference type="SAM" id="MobiDB-lite"/>
    </source>
</evidence>
<dbReference type="OrthoDB" id="7872408at2"/>
<evidence type="ECO:0000313" key="2">
    <source>
        <dbReference type="EMBL" id="RAH95185.1"/>
    </source>
</evidence>
<accession>A0A8B2NC22</accession>
<dbReference type="RefSeq" id="WP_111352844.1">
    <property type="nucleotide sequence ID" value="NZ_QHHQ01000041.1"/>
</dbReference>
<evidence type="ECO:0000313" key="3">
    <source>
        <dbReference type="Proteomes" id="UP000249590"/>
    </source>
</evidence>
<keyword evidence="2" id="KW-0540">Nuclease</keyword>
<protein>
    <submittedName>
        <fullName evidence="2">Endonuclease</fullName>
    </submittedName>
</protein>
<dbReference type="Pfam" id="PF07328">
    <property type="entry name" value="VirD1"/>
    <property type="match status" value="1"/>
</dbReference>
<keyword evidence="3" id="KW-1185">Reference proteome</keyword>
<gene>
    <name evidence="2" type="ORF">DLJ53_34505</name>
</gene>
<keyword evidence="2" id="KW-0255">Endonuclease</keyword>
<feature type="compositionally biased region" description="Polar residues" evidence="1">
    <location>
        <begin position="10"/>
        <end position="28"/>
    </location>
</feature>
<feature type="region of interest" description="Disordered" evidence="1">
    <location>
        <begin position="1"/>
        <end position="35"/>
    </location>
</feature>
<name>A0A8B2NC22_9HYPH</name>
<dbReference type="GO" id="GO:0004519">
    <property type="term" value="F:endonuclease activity"/>
    <property type="evidence" value="ECO:0007669"/>
    <property type="project" value="UniProtKB-KW"/>
</dbReference>
<dbReference type="InterPro" id="IPR009933">
    <property type="entry name" value="VirD1"/>
</dbReference>
<sequence>MTDDPDRQPPWSSRRLSGGTWTNGASSPTRERAEKTISVKMTEAELAAFDAAIAGAGLKRNRALRIAARRIGGFLEADAETLAVLKDLQAQIAGIARNVNQIAKAANRTHDPDYRAFLEERRDLGKALSRLDTELRAITETATRRTDGETRLRRAASS</sequence>
<dbReference type="Proteomes" id="UP000249590">
    <property type="component" value="Unassembled WGS sequence"/>
</dbReference>
<keyword evidence="2" id="KW-0378">Hydrolase</keyword>